<comment type="caution">
    <text evidence="3">The sequence shown here is derived from an EMBL/GenBank/DDBJ whole genome shotgun (WGS) entry which is preliminary data.</text>
</comment>
<protein>
    <submittedName>
        <fullName evidence="3">Lytic transglycosylase</fullName>
    </submittedName>
</protein>
<name>A0A2J6XE79_9CHLR</name>
<dbReference type="Pfam" id="PF01464">
    <property type="entry name" value="SLT"/>
    <property type="match status" value="1"/>
</dbReference>
<dbReference type="PANTHER" id="PTHR37423:SF5">
    <property type="entry name" value="SOLUBLE LYTIC MUREIN TRANSGLYCOSYLASE"/>
    <property type="match status" value="1"/>
</dbReference>
<dbReference type="Gene3D" id="1.10.530.10">
    <property type="match status" value="1"/>
</dbReference>
<dbReference type="InterPro" id="IPR008939">
    <property type="entry name" value="Lytic_TGlycosylase_superhlx_U"/>
</dbReference>
<dbReference type="CDD" id="cd13401">
    <property type="entry name" value="Slt70-like"/>
    <property type="match status" value="1"/>
</dbReference>
<dbReference type="GO" id="GO:0004553">
    <property type="term" value="F:hydrolase activity, hydrolyzing O-glycosyl compounds"/>
    <property type="evidence" value="ECO:0007669"/>
    <property type="project" value="InterPro"/>
</dbReference>
<dbReference type="InterPro" id="IPR023346">
    <property type="entry name" value="Lysozyme-like_dom_sf"/>
</dbReference>
<feature type="non-terminal residue" evidence="3">
    <location>
        <position position="1"/>
    </location>
</feature>
<proteinExistence type="predicted"/>
<evidence type="ECO:0000259" key="2">
    <source>
        <dbReference type="Pfam" id="PF01464"/>
    </source>
</evidence>
<evidence type="ECO:0000313" key="3">
    <source>
        <dbReference type="EMBL" id="PMP86235.1"/>
    </source>
</evidence>
<dbReference type="Proteomes" id="UP000243376">
    <property type="component" value="Unassembled WGS sequence"/>
</dbReference>
<dbReference type="PANTHER" id="PTHR37423">
    <property type="entry name" value="SOLUBLE LYTIC MUREIN TRANSGLYCOSYLASE-RELATED"/>
    <property type="match status" value="1"/>
</dbReference>
<dbReference type="SUPFAM" id="SSF53955">
    <property type="entry name" value="Lysozyme-like"/>
    <property type="match status" value="1"/>
</dbReference>
<organism evidence="3 4">
    <name type="scientific">Chloroflexus aggregans</name>
    <dbReference type="NCBI Taxonomy" id="152260"/>
    <lineage>
        <taxon>Bacteria</taxon>
        <taxon>Bacillati</taxon>
        <taxon>Chloroflexota</taxon>
        <taxon>Chloroflexia</taxon>
        <taxon>Chloroflexales</taxon>
        <taxon>Chloroflexineae</taxon>
        <taxon>Chloroflexaceae</taxon>
        <taxon>Chloroflexus</taxon>
    </lineage>
</organism>
<dbReference type="AlphaFoldDB" id="A0A2J6XE79"/>
<gene>
    <name evidence="3" type="ORF">C0184_01500</name>
</gene>
<evidence type="ECO:0000313" key="4">
    <source>
        <dbReference type="Proteomes" id="UP000243376"/>
    </source>
</evidence>
<accession>A0A2J6XE79</accession>
<dbReference type="GO" id="GO:0042597">
    <property type="term" value="C:periplasmic space"/>
    <property type="evidence" value="ECO:0007669"/>
    <property type="project" value="InterPro"/>
</dbReference>
<sequence length="311" mass="34067">WAGKTAQALDDPAAAALFQQAQVSAPDSFYAVRAAEELGTVPTGYISFTAPMASDDWLTLAEWVQSWAPTESPNQNLAAVAERARLLAEVGLEDEARGEWLDGLRQIGESPVLALDLAQRAYQAGATYYALLAAERLARLAPETAGSPPTSLLRLRFPTPYADTVQQEATAFGVDPLLLYALIRQESLFNPAATSWVGARGLTQVMPETGRGIAQNLGMSNFQLDDLYRPYISIRFGAFYLGRRIGDMNGSLHGALAAYNGGLGNARRWAGGNTVTDPDRFIEMIDFNETRNYVWSVYAFYGVYCSLYRWP</sequence>
<evidence type="ECO:0000256" key="1">
    <source>
        <dbReference type="ARBA" id="ARBA00022729"/>
    </source>
</evidence>
<dbReference type="InterPro" id="IPR008258">
    <property type="entry name" value="Transglycosylase_SLT_dom_1"/>
</dbReference>
<dbReference type="EMBL" id="PNIQ01000106">
    <property type="protein sequence ID" value="PMP86235.1"/>
    <property type="molecule type" value="Genomic_DNA"/>
</dbReference>
<dbReference type="SUPFAM" id="SSF48435">
    <property type="entry name" value="Bacterial muramidases"/>
    <property type="match status" value="1"/>
</dbReference>
<keyword evidence="1" id="KW-0732">Signal</keyword>
<reference evidence="3 4" key="1">
    <citation type="submission" date="2018-01" db="EMBL/GenBank/DDBJ databases">
        <title>Metagenomic assembled genomes from two thermal pools in the Uzon Caldera, Kamchatka, Russia.</title>
        <authorList>
            <person name="Wilkins L."/>
            <person name="Ettinger C."/>
        </authorList>
    </citation>
    <scope>NUCLEOTIDE SEQUENCE [LARGE SCALE GENOMIC DNA]</scope>
    <source>
        <strain evidence="3">ZAV-02</strain>
    </source>
</reference>
<feature type="domain" description="Transglycosylase SLT" evidence="2">
    <location>
        <begin position="164"/>
        <end position="273"/>
    </location>
</feature>